<evidence type="ECO:0000259" key="6">
    <source>
        <dbReference type="PROSITE" id="PS50850"/>
    </source>
</evidence>
<dbReference type="PANTHER" id="PTHR23526">
    <property type="entry name" value="INTEGRAL MEMBRANE TRANSPORT PROTEIN-RELATED"/>
    <property type="match status" value="1"/>
</dbReference>
<keyword evidence="8" id="KW-1185">Reference proteome</keyword>
<reference evidence="7 8" key="1">
    <citation type="submission" date="2019-03" db="EMBL/GenBank/DDBJ databases">
        <title>Genomic Encyclopedia of Archaeal and Bacterial Type Strains, Phase II (KMG-II): from individual species to whole genera.</title>
        <authorList>
            <person name="Goeker M."/>
        </authorList>
    </citation>
    <scope>NUCLEOTIDE SEQUENCE [LARGE SCALE GENOMIC DNA]</scope>
    <source>
        <strain evidence="7 8">DSM 45499</strain>
    </source>
</reference>
<dbReference type="Gene3D" id="1.20.1250.20">
    <property type="entry name" value="MFS general substrate transporter like domains"/>
    <property type="match status" value="1"/>
</dbReference>
<keyword evidence="3 5" id="KW-1133">Transmembrane helix</keyword>
<feature type="domain" description="Major facilitator superfamily (MFS) profile" evidence="6">
    <location>
        <begin position="6"/>
        <end position="386"/>
    </location>
</feature>
<feature type="transmembrane region" description="Helical" evidence="5">
    <location>
        <begin position="96"/>
        <end position="119"/>
    </location>
</feature>
<dbReference type="PANTHER" id="PTHR23526:SF4">
    <property type="entry name" value="INTEGRAL MEMBRANE TRANSPORT PROTEIN"/>
    <property type="match status" value="1"/>
</dbReference>
<evidence type="ECO:0000313" key="8">
    <source>
        <dbReference type="Proteomes" id="UP000294927"/>
    </source>
</evidence>
<evidence type="ECO:0000313" key="7">
    <source>
        <dbReference type="EMBL" id="TDV57736.1"/>
    </source>
</evidence>
<evidence type="ECO:0000256" key="1">
    <source>
        <dbReference type="ARBA" id="ARBA00004651"/>
    </source>
</evidence>
<dbReference type="SUPFAM" id="SSF103473">
    <property type="entry name" value="MFS general substrate transporter"/>
    <property type="match status" value="1"/>
</dbReference>
<dbReference type="InterPro" id="IPR011701">
    <property type="entry name" value="MFS"/>
</dbReference>
<feature type="transmembrane region" description="Helical" evidence="5">
    <location>
        <begin position="131"/>
        <end position="154"/>
    </location>
</feature>
<feature type="transmembrane region" description="Helical" evidence="5">
    <location>
        <begin position="274"/>
        <end position="307"/>
    </location>
</feature>
<accession>A0A4R7W4U9</accession>
<keyword evidence="2 5" id="KW-0812">Transmembrane</keyword>
<dbReference type="Pfam" id="PF07690">
    <property type="entry name" value="MFS_1"/>
    <property type="match status" value="1"/>
</dbReference>
<dbReference type="GO" id="GO:0005886">
    <property type="term" value="C:plasma membrane"/>
    <property type="evidence" value="ECO:0007669"/>
    <property type="project" value="UniProtKB-SubCell"/>
</dbReference>
<protein>
    <submittedName>
        <fullName evidence="7">Putative MFS family arabinose efflux permease</fullName>
    </submittedName>
</protein>
<dbReference type="AlphaFoldDB" id="A0A4R7W4U9"/>
<keyword evidence="4 5" id="KW-0472">Membrane</keyword>
<proteinExistence type="predicted"/>
<feature type="transmembrane region" description="Helical" evidence="5">
    <location>
        <begin position="160"/>
        <end position="183"/>
    </location>
</feature>
<name>A0A4R7W4U9_9PSEU</name>
<dbReference type="InterPro" id="IPR036259">
    <property type="entry name" value="MFS_trans_sf"/>
</dbReference>
<dbReference type="InterPro" id="IPR052528">
    <property type="entry name" value="Sugar_transport-like"/>
</dbReference>
<sequence>MSTLARLSPVMAFSFIHYLQNHMVKAFVPLYAGSLGASLADIGVITAATALTPMVLAVPIGLISDRHGIRAVFFFGSLLSVLAYVALWLWPNLTVVLAAQVLAGTGQLMIMLGGQARVAGLAEKGTAEKHFSVYTLVASAGQILGPIVAGILIAVSGYHTLFLCAAALGVLSCGVTLTVPSIAGKPVAAPERVSGRSQALTLLRTRSMRIAILISCLMSVPEMLRISFLPIYLQDEAGLSVQQLSWVLSLFSGAGLAARLVMPTLVRKWGRHTLMTVVGLVVVCALLAMPLSSSVVVLALLTATLGLAFGTGRPLSMAVIAGSAPPHQLGMAVGLRLTGNRLADFLTPIAFGAAASVAGVGASFVLGAILAVGGTSLLVPSAWRERRTRKGDNVVG</sequence>
<organism evidence="7 8">
    <name type="scientific">Actinophytocola oryzae</name>
    <dbReference type="NCBI Taxonomy" id="502181"/>
    <lineage>
        <taxon>Bacteria</taxon>
        <taxon>Bacillati</taxon>
        <taxon>Actinomycetota</taxon>
        <taxon>Actinomycetes</taxon>
        <taxon>Pseudonocardiales</taxon>
        <taxon>Pseudonocardiaceae</taxon>
    </lineage>
</organism>
<dbReference type="OrthoDB" id="4612864at2"/>
<dbReference type="Proteomes" id="UP000294927">
    <property type="component" value="Unassembled WGS sequence"/>
</dbReference>
<feature type="transmembrane region" description="Helical" evidence="5">
    <location>
        <begin position="244"/>
        <end position="262"/>
    </location>
</feature>
<feature type="transmembrane region" description="Helical" evidence="5">
    <location>
        <begin position="42"/>
        <end position="64"/>
    </location>
</feature>
<feature type="transmembrane region" description="Helical" evidence="5">
    <location>
        <begin position="349"/>
        <end position="379"/>
    </location>
</feature>
<comment type="subcellular location">
    <subcellularLocation>
        <location evidence="1">Cell membrane</location>
        <topology evidence="1">Multi-pass membrane protein</topology>
    </subcellularLocation>
</comment>
<evidence type="ECO:0000256" key="3">
    <source>
        <dbReference type="ARBA" id="ARBA00022989"/>
    </source>
</evidence>
<evidence type="ECO:0000256" key="4">
    <source>
        <dbReference type="ARBA" id="ARBA00023136"/>
    </source>
</evidence>
<feature type="transmembrane region" description="Helical" evidence="5">
    <location>
        <begin position="210"/>
        <end position="232"/>
    </location>
</feature>
<evidence type="ECO:0000256" key="2">
    <source>
        <dbReference type="ARBA" id="ARBA00022692"/>
    </source>
</evidence>
<evidence type="ECO:0000256" key="5">
    <source>
        <dbReference type="SAM" id="Phobius"/>
    </source>
</evidence>
<dbReference type="GO" id="GO:0022857">
    <property type="term" value="F:transmembrane transporter activity"/>
    <property type="evidence" value="ECO:0007669"/>
    <property type="project" value="InterPro"/>
</dbReference>
<dbReference type="EMBL" id="SOCP01000001">
    <property type="protein sequence ID" value="TDV57736.1"/>
    <property type="molecule type" value="Genomic_DNA"/>
</dbReference>
<dbReference type="RefSeq" id="WP_133900966.1">
    <property type="nucleotide sequence ID" value="NZ_SOCP01000001.1"/>
</dbReference>
<dbReference type="PROSITE" id="PS50850">
    <property type="entry name" value="MFS"/>
    <property type="match status" value="1"/>
</dbReference>
<comment type="caution">
    <text evidence="7">The sequence shown here is derived from an EMBL/GenBank/DDBJ whole genome shotgun (WGS) entry which is preliminary data.</text>
</comment>
<dbReference type="InterPro" id="IPR020846">
    <property type="entry name" value="MFS_dom"/>
</dbReference>
<feature type="transmembrane region" description="Helical" evidence="5">
    <location>
        <begin position="71"/>
        <end position="90"/>
    </location>
</feature>
<gene>
    <name evidence="7" type="ORF">CLV71_101609</name>
</gene>